<dbReference type="InParanoid" id="A0A316W9K2"/>
<dbReference type="Proteomes" id="UP000245783">
    <property type="component" value="Unassembled WGS sequence"/>
</dbReference>
<dbReference type="OrthoDB" id="10025739at2759"/>
<gene>
    <name evidence="3" type="ORF">IE81DRAFT_298629</name>
</gene>
<evidence type="ECO:0000313" key="4">
    <source>
        <dbReference type="Proteomes" id="UP000245783"/>
    </source>
</evidence>
<accession>A0A316W9K2</accession>
<dbReference type="Gene3D" id="3.30.310.50">
    <property type="entry name" value="Alpha-D-phosphohexomutase, C-terminal domain"/>
    <property type="match status" value="1"/>
</dbReference>
<reference evidence="3 4" key="1">
    <citation type="journal article" date="2018" name="Mol. Biol. Evol.">
        <title>Broad Genomic Sampling Reveals a Smut Pathogenic Ancestry of the Fungal Clade Ustilaginomycotina.</title>
        <authorList>
            <person name="Kijpornyongpan T."/>
            <person name="Mondo S.J."/>
            <person name="Barry K."/>
            <person name="Sandor L."/>
            <person name="Lee J."/>
            <person name="Lipzen A."/>
            <person name="Pangilinan J."/>
            <person name="LaButti K."/>
            <person name="Hainaut M."/>
            <person name="Henrissat B."/>
            <person name="Grigoriev I.V."/>
            <person name="Spatafora J.W."/>
            <person name="Aime M.C."/>
        </authorList>
    </citation>
    <scope>NUCLEOTIDE SEQUENCE [LARGE SCALE GENOMIC DNA]</scope>
    <source>
        <strain evidence="3 4">MCA 4658</strain>
    </source>
</reference>
<feature type="compositionally biased region" description="Basic and acidic residues" evidence="2">
    <location>
        <begin position="120"/>
        <end position="137"/>
    </location>
</feature>
<dbReference type="GeneID" id="37034056"/>
<name>A0A316W9K2_9BASI</name>
<evidence type="ECO:0000313" key="3">
    <source>
        <dbReference type="EMBL" id="PWN44683.1"/>
    </source>
</evidence>
<evidence type="ECO:0000256" key="2">
    <source>
        <dbReference type="SAM" id="MobiDB-lite"/>
    </source>
</evidence>
<feature type="region of interest" description="Disordered" evidence="2">
    <location>
        <begin position="111"/>
        <end position="149"/>
    </location>
</feature>
<evidence type="ECO:0000256" key="1">
    <source>
        <dbReference type="ARBA" id="ARBA00007073"/>
    </source>
</evidence>
<organism evidence="3 4">
    <name type="scientific">Ceraceosorus guamensis</name>
    <dbReference type="NCBI Taxonomy" id="1522189"/>
    <lineage>
        <taxon>Eukaryota</taxon>
        <taxon>Fungi</taxon>
        <taxon>Dikarya</taxon>
        <taxon>Basidiomycota</taxon>
        <taxon>Ustilaginomycotina</taxon>
        <taxon>Exobasidiomycetes</taxon>
        <taxon>Ceraceosorales</taxon>
        <taxon>Ceraceosoraceae</taxon>
        <taxon>Ceraceosorus</taxon>
    </lineage>
</organism>
<comment type="similarity">
    <text evidence="1">Belongs to the CTAG/PCC1 family.</text>
</comment>
<keyword evidence="4" id="KW-1185">Reference proteome</keyword>
<dbReference type="AlphaFoldDB" id="A0A316W9K2"/>
<dbReference type="InterPro" id="IPR015419">
    <property type="entry name" value="CTAG/Pcc1"/>
</dbReference>
<proteinExistence type="inferred from homology"/>
<protein>
    <submittedName>
        <fullName evidence="3">Pcc1-domain-containing protein</fullName>
    </submittedName>
</protein>
<sequence length="149" mass="16222">MAVEQVRRGETEQSQIFRAYAPKRDPSGELLHRVVVDIPLPTHEDALRLATILSPDMPLKPSDVHLTFEVRSQSPILNLTIRARTVRQLRLACNSALEDAKLVVDTMAAFAPGSDTAASETREEGKSEPVGKRKEGGPEVELGSIGRAG</sequence>
<dbReference type="EMBL" id="KZ819359">
    <property type="protein sequence ID" value="PWN44683.1"/>
    <property type="molecule type" value="Genomic_DNA"/>
</dbReference>
<dbReference type="Pfam" id="PF09341">
    <property type="entry name" value="Pcc1"/>
    <property type="match status" value="1"/>
</dbReference>
<dbReference type="RefSeq" id="XP_025371843.1">
    <property type="nucleotide sequence ID" value="XM_025512186.1"/>
</dbReference>